<evidence type="ECO:0000256" key="3">
    <source>
        <dbReference type="ARBA" id="ARBA00022448"/>
    </source>
</evidence>
<dbReference type="GO" id="GO:0015087">
    <property type="term" value="F:cobalt ion transmembrane transporter activity"/>
    <property type="evidence" value="ECO:0007669"/>
    <property type="project" value="UniProtKB-ARBA"/>
</dbReference>
<dbReference type="GO" id="GO:0005524">
    <property type="term" value="F:ATP binding"/>
    <property type="evidence" value="ECO:0007669"/>
    <property type="project" value="UniProtKB-KW"/>
</dbReference>
<keyword evidence="5" id="KW-0547">Nucleotide-binding</keyword>
<dbReference type="Gene3D" id="3.40.50.300">
    <property type="entry name" value="P-loop containing nucleotide triphosphate hydrolases"/>
    <property type="match status" value="1"/>
</dbReference>
<dbReference type="PROSITE" id="PS00211">
    <property type="entry name" value="ABC_TRANSPORTER_1"/>
    <property type="match status" value="1"/>
</dbReference>
<keyword evidence="8" id="KW-0472">Membrane</keyword>
<evidence type="ECO:0000256" key="8">
    <source>
        <dbReference type="ARBA" id="ARBA00023136"/>
    </source>
</evidence>
<dbReference type="GO" id="GO:0043190">
    <property type="term" value="C:ATP-binding cassette (ABC) transporter complex"/>
    <property type="evidence" value="ECO:0007669"/>
    <property type="project" value="TreeGrafter"/>
</dbReference>
<dbReference type="InterPro" id="IPR003593">
    <property type="entry name" value="AAA+_ATPase"/>
</dbReference>
<dbReference type="NCBIfam" id="TIGR04520">
    <property type="entry name" value="ECF_ATPase_1"/>
    <property type="match status" value="1"/>
</dbReference>
<evidence type="ECO:0000256" key="5">
    <source>
        <dbReference type="ARBA" id="ARBA00022741"/>
    </source>
</evidence>
<keyword evidence="7" id="KW-1278">Translocase</keyword>
<comment type="similarity">
    <text evidence="2">Belongs to the ABC transporter superfamily.</text>
</comment>
<keyword evidence="6" id="KW-0067">ATP-binding</keyword>
<keyword evidence="11" id="KW-1185">Reference proteome</keyword>
<sequence>MIHFEDVCFSYDPNEKAPFIHNLSFSIKKGEWVAIIGPNGSGKSTLGKLMNGLLMPDSGTIKVKGLNPVCAEERWHIRRIVGMVFQNPENQLVGNTVLDDVAFGLENLGVPREEMLPIIRSCLEKVGLWAYREQEPHHLSGGQKQRLAIASVLAMQPEVLILDEATSMLEPVGRKEVLSLVKTLHQEGMTVVTITHDMDEAVQAERVVLFSKGELVADGPAQDVLNQADLLRAHRLQLPFVVEVKEALQKQGLPLSANIYTKEELVEALWRLSQKT</sequence>
<evidence type="ECO:0000313" key="10">
    <source>
        <dbReference type="EMBL" id="QZT34450.1"/>
    </source>
</evidence>
<dbReference type="GO" id="GO:0016887">
    <property type="term" value="F:ATP hydrolysis activity"/>
    <property type="evidence" value="ECO:0007669"/>
    <property type="project" value="InterPro"/>
</dbReference>
<feature type="domain" description="ABC transporter" evidence="9">
    <location>
        <begin position="2"/>
        <end position="237"/>
    </location>
</feature>
<protein>
    <submittedName>
        <fullName evidence="10">Energy-coupling factor transporter ATPase</fullName>
    </submittedName>
</protein>
<dbReference type="GO" id="GO:0042626">
    <property type="term" value="F:ATPase-coupled transmembrane transporter activity"/>
    <property type="evidence" value="ECO:0007669"/>
    <property type="project" value="TreeGrafter"/>
</dbReference>
<organism evidence="10 11">
    <name type="scientific">Caldalkalibacillus thermarum (strain TA2.A1)</name>
    <dbReference type="NCBI Taxonomy" id="986075"/>
    <lineage>
        <taxon>Bacteria</taxon>
        <taxon>Bacillati</taxon>
        <taxon>Bacillota</taxon>
        <taxon>Bacilli</taxon>
        <taxon>Bacillales</taxon>
        <taxon>Bacillaceae</taxon>
        <taxon>Caldalkalibacillus</taxon>
    </lineage>
</organism>
<dbReference type="PROSITE" id="PS50893">
    <property type="entry name" value="ABC_TRANSPORTER_2"/>
    <property type="match status" value="1"/>
</dbReference>
<dbReference type="InterPro" id="IPR050095">
    <property type="entry name" value="ECF_ABC_transporter_ATP-bd"/>
</dbReference>
<dbReference type="EMBL" id="CP082237">
    <property type="protein sequence ID" value="QZT34450.1"/>
    <property type="molecule type" value="Genomic_DNA"/>
</dbReference>
<dbReference type="KEGG" id="cthu:HUR95_03375"/>
<proteinExistence type="inferred from homology"/>
<evidence type="ECO:0000256" key="4">
    <source>
        <dbReference type="ARBA" id="ARBA00022475"/>
    </source>
</evidence>
<evidence type="ECO:0000256" key="2">
    <source>
        <dbReference type="ARBA" id="ARBA00005417"/>
    </source>
</evidence>
<evidence type="ECO:0000313" key="11">
    <source>
        <dbReference type="Proteomes" id="UP000825179"/>
    </source>
</evidence>
<evidence type="ECO:0000259" key="9">
    <source>
        <dbReference type="PROSITE" id="PS50893"/>
    </source>
</evidence>
<dbReference type="FunFam" id="3.40.50.300:FF:000224">
    <property type="entry name" value="Energy-coupling factor transporter ATP-binding protein EcfA"/>
    <property type="match status" value="1"/>
</dbReference>
<dbReference type="PANTHER" id="PTHR43553:SF24">
    <property type="entry name" value="ENERGY-COUPLING FACTOR TRANSPORTER ATP-BINDING PROTEIN ECFA1"/>
    <property type="match status" value="1"/>
</dbReference>
<dbReference type="Pfam" id="PF00005">
    <property type="entry name" value="ABC_tran"/>
    <property type="match status" value="1"/>
</dbReference>
<gene>
    <name evidence="10" type="ORF">HUR95_03375</name>
</gene>
<dbReference type="PANTHER" id="PTHR43553">
    <property type="entry name" value="HEAVY METAL TRANSPORTER"/>
    <property type="match status" value="1"/>
</dbReference>
<dbReference type="CDD" id="cd03225">
    <property type="entry name" value="ABC_cobalt_CbiO_domain1"/>
    <property type="match status" value="1"/>
</dbReference>
<comment type="subcellular location">
    <subcellularLocation>
        <location evidence="1">Cell membrane</location>
        <topology evidence="1">Peripheral membrane protein</topology>
    </subcellularLocation>
</comment>
<keyword evidence="3" id="KW-0813">Transport</keyword>
<reference evidence="10 11" key="1">
    <citation type="journal article" date="2020" name="Extremophiles">
        <title>Genomic analysis of Caldalkalibacillus thermarum TA2.A1 reveals aerobic alkaliphilic metabolism and evolutionary hallmarks linking alkaliphilic bacteria and plant life.</title>
        <authorList>
            <person name="de Jong S.I."/>
            <person name="van den Broek M.A."/>
            <person name="Merkel A.Y."/>
            <person name="de la Torre Cortes P."/>
            <person name="Kalamorz F."/>
            <person name="Cook G.M."/>
            <person name="van Loosdrecht M.C.M."/>
            <person name="McMillan D.G.G."/>
        </authorList>
    </citation>
    <scope>NUCLEOTIDE SEQUENCE [LARGE SCALE GENOMIC DNA]</scope>
    <source>
        <strain evidence="10 11">TA2.A1</strain>
    </source>
</reference>
<dbReference type="SMART" id="SM00382">
    <property type="entry name" value="AAA"/>
    <property type="match status" value="1"/>
</dbReference>
<evidence type="ECO:0000256" key="1">
    <source>
        <dbReference type="ARBA" id="ARBA00004202"/>
    </source>
</evidence>
<dbReference type="Proteomes" id="UP000825179">
    <property type="component" value="Chromosome"/>
</dbReference>
<dbReference type="InterPro" id="IPR015856">
    <property type="entry name" value="ABC_transpr_CbiO/EcfA_su"/>
</dbReference>
<dbReference type="NCBIfam" id="NF010167">
    <property type="entry name" value="PRK13648.1"/>
    <property type="match status" value="1"/>
</dbReference>
<dbReference type="InterPro" id="IPR027417">
    <property type="entry name" value="P-loop_NTPase"/>
</dbReference>
<dbReference type="InterPro" id="IPR030947">
    <property type="entry name" value="EcfA_1"/>
</dbReference>
<keyword evidence="4" id="KW-1003">Cell membrane</keyword>
<evidence type="ECO:0000256" key="7">
    <source>
        <dbReference type="ARBA" id="ARBA00022967"/>
    </source>
</evidence>
<dbReference type="SUPFAM" id="SSF52540">
    <property type="entry name" value="P-loop containing nucleoside triphosphate hydrolases"/>
    <property type="match status" value="1"/>
</dbReference>
<dbReference type="AlphaFoldDB" id="A0A8X8LBU6"/>
<evidence type="ECO:0000256" key="6">
    <source>
        <dbReference type="ARBA" id="ARBA00022840"/>
    </source>
</evidence>
<accession>A0A8X8LBU6</accession>
<dbReference type="RefSeq" id="WP_222822932.1">
    <property type="nucleotide sequence ID" value="NZ_CP082237.1"/>
</dbReference>
<name>A0A8X8LBU6_CALTT</name>
<dbReference type="InterPro" id="IPR003439">
    <property type="entry name" value="ABC_transporter-like_ATP-bd"/>
</dbReference>
<dbReference type="InterPro" id="IPR017871">
    <property type="entry name" value="ABC_transporter-like_CS"/>
</dbReference>